<keyword evidence="4" id="KW-1185">Reference proteome</keyword>
<feature type="compositionally biased region" description="Polar residues" evidence="2">
    <location>
        <begin position="358"/>
        <end position="377"/>
    </location>
</feature>
<reference evidence="3 4" key="1">
    <citation type="journal article" date="2016" name="Mol. Biol. Evol.">
        <title>Comparative Genomics of Early-Diverging Mushroom-Forming Fungi Provides Insights into the Origins of Lignocellulose Decay Capabilities.</title>
        <authorList>
            <person name="Nagy L.G."/>
            <person name="Riley R."/>
            <person name="Tritt A."/>
            <person name="Adam C."/>
            <person name="Daum C."/>
            <person name="Floudas D."/>
            <person name="Sun H."/>
            <person name="Yadav J.S."/>
            <person name="Pangilinan J."/>
            <person name="Larsson K.H."/>
            <person name="Matsuura K."/>
            <person name="Barry K."/>
            <person name="Labutti K."/>
            <person name="Kuo R."/>
            <person name="Ohm R.A."/>
            <person name="Bhattacharya S.S."/>
            <person name="Shirouzu T."/>
            <person name="Yoshinaga Y."/>
            <person name="Martin F.M."/>
            <person name="Grigoriev I.V."/>
            <person name="Hibbett D.S."/>
        </authorList>
    </citation>
    <scope>NUCLEOTIDE SEQUENCE [LARGE SCALE GENOMIC DNA]</scope>
    <source>
        <strain evidence="3 4">TUFC12733</strain>
    </source>
</reference>
<feature type="region of interest" description="Disordered" evidence="2">
    <location>
        <begin position="955"/>
        <end position="1016"/>
    </location>
</feature>
<evidence type="ECO:0000256" key="1">
    <source>
        <dbReference type="SAM" id="Coils"/>
    </source>
</evidence>
<feature type="region of interest" description="Disordered" evidence="2">
    <location>
        <begin position="701"/>
        <end position="726"/>
    </location>
</feature>
<sequence length="1030" mass="112366">MDSIPPTPSVESIESSSYDLLRASTTINDLLASFSRATTPDGTSSAGGDIQCCCERENCESYERWTKVREKLEKRLHLSAEVGQALLQRNDAYMRQQDAHAKKIEELERRHQDAISQLSAARQANDQLVSRMSELAKQNGTIEKRLSQSQLNLDLADASNRSLLHEVAEKRSSLQKFHHQSVRFSGLQARVDDLTQENNDMRDELGEQVRRTQAAESRAAALAQRCEDLEMAMLRMQENRDAEHQSQEEVLQELVSSARSRIETMRSSLGPGSGGGFMSSTEMGEVLEGLVTDNEALKRDNGELRNLLVETRESSKALQDELDELRATGFGARPLSTVDEDLTRVASPFSHQRRISIASLNSGNNHNRKTSWGSIPNTVQYRRTEHLATPSLSSSAPHSPRFRSVSPGIRSVSPVFASFVQAQQAKAYGRDATHSPRSFATNELRPLSPDSQAQDISFPRPPSRLGSEYDPETSTQESQEVDAEPAKAKTRPLMLLGRSRGVQTDLLSTMLPTFDPPILDDDTSTPISGRSRTVTMEEVPPGQTLPELIARVTGLLNRLNQADVPTLAQRLKRQKLAGDLGHLSKSTIKTILSDVNSLRADFHVAVNASSVSDSELSRTDLRALIKLFKDLITHVAHLREVVNEVTLDPSAAAKLKEATANSGLGVEDVRTLRRPASAMGGWIGPISKLFGGSPDVDEGGTFTTRPKPPTGLVHPVPRPAPKLSPEVAPSVTTVNVEFAGSGVIRRAVSTAPRDPAVQLPPSPNPSIGHPQLQPAPVIVSAEQTLVHPRPRRADDGRREQLRSIFAGSRMAPAAESWVVLPRPKPSSADTSIDVREAESRMGPSKRMSTHVDAMLDSLHPPPSDAPVDFHTTLLDRTLRRRGLSDSSMHSTFLQSAPVNRLISPATLSIATSDTASTTTPPLSVVGSYSDRPSLLQSWTRKVSNLTSSVMGTSAMTTSPITADMPSPTTEATAQAQPETPTPQIVIRKPSVPVPINIRGTSRDSPEGYGSYRGESYARHQFVSKDGKDYL</sequence>
<proteinExistence type="predicted"/>
<dbReference type="OrthoDB" id="4088568at2759"/>
<protein>
    <submittedName>
        <fullName evidence="3">Uncharacterized protein</fullName>
    </submittedName>
</protein>
<accession>A0A167QVX9</accession>
<gene>
    <name evidence="3" type="ORF">CALVIDRAFT_595668</name>
</gene>
<feature type="region of interest" description="Disordered" evidence="2">
    <location>
        <begin position="357"/>
        <end position="377"/>
    </location>
</feature>
<evidence type="ECO:0000313" key="4">
    <source>
        <dbReference type="Proteomes" id="UP000076738"/>
    </source>
</evidence>
<dbReference type="STRING" id="1330018.A0A167QVX9"/>
<organism evidence="3 4">
    <name type="scientific">Calocera viscosa (strain TUFC12733)</name>
    <dbReference type="NCBI Taxonomy" id="1330018"/>
    <lineage>
        <taxon>Eukaryota</taxon>
        <taxon>Fungi</taxon>
        <taxon>Dikarya</taxon>
        <taxon>Basidiomycota</taxon>
        <taxon>Agaricomycotina</taxon>
        <taxon>Dacrymycetes</taxon>
        <taxon>Dacrymycetales</taxon>
        <taxon>Dacrymycetaceae</taxon>
        <taxon>Calocera</taxon>
    </lineage>
</organism>
<evidence type="ECO:0000256" key="2">
    <source>
        <dbReference type="SAM" id="MobiDB-lite"/>
    </source>
</evidence>
<feature type="region of interest" description="Disordered" evidence="2">
    <location>
        <begin position="427"/>
        <end position="492"/>
    </location>
</feature>
<name>A0A167QVX9_CALVF</name>
<feature type="coiled-coil region" evidence="1">
    <location>
        <begin position="287"/>
        <end position="328"/>
    </location>
</feature>
<dbReference type="Proteomes" id="UP000076738">
    <property type="component" value="Unassembled WGS sequence"/>
</dbReference>
<dbReference type="AlphaFoldDB" id="A0A167QVX9"/>
<feature type="compositionally biased region" description="Low complexity" evidence="2">
    <location>
        <begin position="967"/>
        <end position="983"/>
    </location>
</feature>
<feature type="coiled-coil region" evidence="1">
    <location>
        <begin position="90"/>
        <end position="138"/>
    </location>
</feature>
<feature type="region of interest" description="Disordered" evidence="2">
    <location>
        <begin position="752"/>
        <end position="772"/>
    </location>
</feature>
<keyword evidence="1" id="KW-0175">Coiled coil</keyword>
<evidence type="ECO:0000313" key="3">
    <source>
        <dbReference type="EMBL" id="KZP00301.1"/>
    </source>
</evidence>
<feature type="coiled-coil region" evidence="1">
    <location>
        <begin position="184"/>
        <end position="239"/>
    </location>
</feature>
<dbReference type="EMBL" id="KV417270">
    <property type="protein sequence ID" value="KZP00301.1"/>
    <property type="molecule type" value="Genomic_DNA"/>
</dbReference>
<feature type="region of interest" description="Disordered" evidence="2">
    <location>
        <begin position="821"/>
        <end position="845"/>
    </location>
</feature>